<keyword evidence="5" id="KW-0234">DNA repair</keyword>
<dbReference type="Pfam" id="PF01541">
    <property type="entry name" value="GIY-YIG"/>
    <property type="match status" value="1"/>
</dbReference>
<dbReference type="PROSITE" id="PS50165">
    <property type="entry name" value="UVRC"/>
    <property type="match status" value="1"/>
</dbReference>
<dbReference type="Gene3D" id="3.40.1440.10">
    <property type="entry name" value="GIY-YIG endonuclease"/>
    <property type="match status" value="1"/>
</dbReference>
<name>A0A3D8IZ28_9HELI</name>
<sequence length="563" mass="65274">MCSRALLFQQLKELPSQAGIYQYYDRDNKLLYVGKAKNLKKRITSYFTRDLTPNPRNSPRIQKMIAQTYTLQTFVVENERDALILENSLIKSQNPKYNILLRDDKTYPYICIDREDKYPRFIITRRIEGKKGLLYFGPYPRGAKEILRSLYEIFPLVQQANCLRGKKACLYYQIEKCLGVCEFKKDEGIQLQYHALVKEAIKLMQNKYQMQHELQKRMLDFANKELFEQAQACKDCIEILNGLEHFSTFDLKKSYHADVLSFVMRDKEGILLKLFVRNGKVASTYHIFVRYGNSHTESDGEFELEIYTQALLKTMHDKTLAQEIIIANITESHFAVLQQMFREGLQGSLPKLVAPKRGIKSQLARIANLNATHLLNEKKTFSLHENAIIASIAELFLLEREISIIEIFDTSHHGGSFCVGAMVSYSNNGFCRENYRHYNLSGKDEYSQMREMLIRRASNFDSLSPPDLWILDGGKAQIAIALEVLESSNANTEVLAIAKEKRDSKAYRAKGAARDIVRSRDLELRLDSKDSRLHFLQKLRDEAHRFAITFHRNKKATSFRLHD</sequence>
<evidence type="ECO:0000259" key="7">
    <source>
        <dbReference type="PROSITE" id="PS50165"/>
    </source>
</evidence>
<evidence type="ECO:0000256" key="3">
    <source>
        <dbReference type="ARBA" id="ARBA00022769"/>
    </source>
</evidence>
<evidence type="ECO:0000256" key="4">
    <source>
        <dbReference type="ARBA" id="ARBA00022881"/>
    </source>
</evidence>
<dbReference type="InterPro" id="IPR050066">
    <property type="entry name" value="UvrABC_protein_C"/>
</dbReference>
<dbReference type="NCBIfam" id="TIGR00194">
    <property type="entry name" value="uvrC"/>
    <property type="match status" value="1"/>
</dbReference>
<dbReference type="InterPro" id="IPR035901">
    <property type="entry name" value="GIY-YIG_endonuc_sf"/>
</dbReference>
<dbReference type="GO" id="GO:0006289">
    <property type="term" value="P:nucleotide-excision repair"/>
    <property type="evidence" value="ECO:0007669"/>
    <property type="project" value="InterPro"/>
</dbReference>
<evidence type="ECO:0000256" key="2">
    <source>
        <dbReference type="ARBA" id="ARBA00022763"/>
    </source>
</evidence>
<keyword evidence="9" id="KW-1185">Reference proteome</keyword>
<keyword evidence="2" id="KW-0227">DNA damage</keyword>
<feature type="domain" description="UvrC family homology region profile" evidence="7">
    <location>
        <begin position="274"/>
        <end position="485"/>
    </location>
</feature>
<dbReference type="Gene3D" id="3.30.420.340">
    <property type="entry name" value="UvrC, RNAse H endonuclease domain"/>
    <property type="match status" value="1"/>
</dbReference>
<dbReference type="Pfam" id="PF08459">
    <property type="entry name" value="UvrC_RNaseH_dom"/>
    <property type="match status" value="1"/>
</dbReference>
<organism evidence="8 9">
    <name type="scientific">Helicobacter aurati</name>
    <dbReference type="NCBI Taxonomy" id="137778"/>
    <lineage>
        <taxon>Bacteria</taxon>
        <taxon>Pseudomonadati</taxon>
        <taxon>Campylobacterota</taxon>
        <taxon>Epsilonproteobacteria</taxon>
        <taxon>Campylobacterales</taxon>
        <taxon>Helicobacteraceae</taxon>
        <taxon>Helicobacter</taxon>
    </lineage>
</organism>
<dbReference type="SMART" id="SM00465">
    <property type="entry name" value="GIYc"/>
    <property type="match status" value="1"/>
</dbReference>
<dbReference type="InterPro" id="IPR047296">
    <property type="entry name" value="GIY-YIG_UvrC_Cho"/>
</dbReference>
<dbReference type="PANTHER" id="PTHR30562:SF1">
    <property type="entry name" value="UVRABC SYSTEM PROTEIN C"/>
    <property type="match status" value="1"/>
</dbReference>
<dbReference type="FunFam" id="3.40.1440.10:FF:000001">
    <property type="entry name" value="UvrABC system protein C"/>
    <property type="match status" value="1"/>
</dbReference>
<reference evidence="8 9" key="1">
    <citation type="submission" date="2018-04" db="EMBL/GenBank/DDBJ databases">
        <title>Novel Campyloabacter and Helicobacter Species and Strains.</title>
        <authorList>
            <person name="Mannion A.J."/>
            <person name="Shen Z."/>
            <person name="Fox J.G."/>
        </authorList>
    </citation>
    <scope>NUCLEOTIDE SEQUENCE [LARGE SCALE GENOMIC DNA]</scope>
    <source>
        <strain evidence="8 9">MIT 97-5075</strain>
    </source>
</reference>
<dbReference type="GO" id="GO:0009380">
    <property type="term" value="C:excinuclease repair complex"/>
    <property type="evidence" value="ECO:0007669"/>
    <property type="project" value="InterPro"/>
</dbReference>
<proteinExistence type="predicted"/>
<evidence type="ECO:0000259" key="6">
    <source>
        <dbReference type="PROSITE" id="PS50164"/>
    </source>
</evidence>
<feature type="domain" description="GIY-YIG" evidence="6">
    <location>
        <begin position="16"/>
        <end position="99"/>
    </location>
</feature>
<evidence type="ECO:0000256" key="5">
    <source>
        <dbReference type="ARBA" id="ARBA00023204"/>
    </source>
</evidence>
<dbReference type="Proteomes" id="UP000256424">
    <property type="component" value="Unassembled WGS sequence"/>
</dbReference>
<evidence type="ECO:0000313" key="8">
    <source>
        <dbReference type="EMBL" id="RDU70522.1"/>
    </source>
</evidence>
<evidence type="ECO:0000256" key="1">
    <source>
        <dbReference type="ARBA" id="ARBA00022490"/>
    </source>
</evidence>
<comment type="caution">
    <text evidence="8">The sequence shown here is derived from an EMBL/GenBank/DDBJ whole genome shotgun (WGS) entry which is preliminary data.</text>
</comment>
<accession>A0A3D8IZ28</accession>
<dbReference type="OrthoDB" id="9804933at2"/>
<dbReference type="InterPro" id="IPR000305">
    <property type="entry name" value="GIY-YIG_endonuc"/>
</dbReference>
<dbReference type="AlphaFoldDB" id="A0A3D8IZ28"/>
<keyword evidence="1" id="KW-0963">Cytoplasm</keyword>
<dbReference type="CDD" id="cd10434">
    <property type="entry name" value="GIY-YIG_UvrC_Cho"/>
    <property type="match status" value="1"/>
</dbReference>
<dbReference type="GO" id="GO:0009381">
    <property type="term" value="F:excinuclease ABC activity"/>
    <property type="evidence" value="ECO:0007669"/>
    <property type="project" value="InterPro"/>
</dbReference>
<dbReference type="InterPro" id="IPR001162">
    <property type="entry name" value="UvrC_RNase_H_dom"/>
</dbReference>
<dbReference type="PROSITE" id="PS50164">
    <property type="entry name" value="GIY_YIG"/>
    <property type="match status" value="1"/>
</dbReference>
<keyword evidence="4" id="KW-0267">Excision nuclease</keyword>
<dbReference type="Pfam" id="PF22920">
    <property type="entry name" value="UvrC_RNaseH"/>
    <property type="match status" value="1"/>
</dbReference>
<gene>
    <name evidence="8" type="primary">uvrC</name>
    <name evidence="8" type="ORF">CQA66_08145</name>
</gene>
<protein>
    <submittedName>
        <fullName evidence="8">Excinuclease ABC subunit C</fullName>
    </submittedName>
</protein>
<keyword evidence="3" id="KW-0228">DNA excision</keyword>
<evidence type="ECO:0000313" key="9">
    <source>
        <dbReference type="Proteomes" id="UP000256424"/>
    </source>
</evidence>
<dbReference type="PANTHER" id="PTHR30562">
    <property type="entry name" value="UVRC/OXIDOREDUCTASE"/>
    <property type="match status" value="1"/>
</dbReference>
<dbReference type="InterPro" id="IPR004791">
    <property type="entry name" value="UvrC"/>
</dbReference>
<dbReference type="SUPFAM" id="SSF82771">
    <property type="entry name" value="GIY-YIG endonuclease"/>
    <property type="match status" value="1"/>
</dbReference>
<dbReference type="EMBL" id="NXLW01000019">
    <property type="protein sequence ID" value="RDU70522.1"/>
    <property type="molecule type" value="Genomic_DNA"/>
</dbReference>
<dbReference type="InterPro" id="IPR038476">
    <property type="entry name" value="UvrC_RNase_H_dom_sf"/>
</dbReference>